<evidence type="ECO:0000259" key="5">
    <source>
        <dbReference type="Pfam" id="PF06441"/>
    </source>
</evidence>
<dbReference type="AlphaFoldDB" id="A0A1C4V203"/>
<keyword evidence="2" id="KW-0058">Aromatic hydrocarbons catabolism</keyword>
<accession>A0A1C4V203</accession>
<evidence type="ECO:0000256" key="4">
    <source>
        <dbReference type="PIRSR" id="PIRSR001112-1"/>
    </source>
</evidence>
<keyword evidence="3" id="KW-0378">Hydrolase</keyword>
<protein>
    <submittedName>
        <fullName evidence="6">Pimeloyl-ACP methyl ester carboxylesterase</fullName>
    </submittedName>
</protein>
<dbReference type="PRINTS" id="PR00412">
    <property type="entry name" value="EPOXHYDRLASE"/>
</dbReference>
<proteinExistence type="inferred from homology"/>
<evidence type="ECO:0000313" key="6">
    <source>
        <dbReference type="EMBL" id="SCE78032.1"/>
    </source>
</evidence>
<dbReference type="InterPro" id="IPR010497">
    <property type="entry name" value="Epoxide_hydro_N"/>
</dbReference>
<dbReference type="PANTHER" id="PTHR21661:SF35">
    <property type="entry name" value="EPOXIDE HYDROLASE"/>
    <property type="match status" value="1"/>
</dbReference>
<dbReference type="GO" id="GO:0004301">
    <property type="term" value="F:epoxide hydrolase activity"/>
    <property type="evidence" value="ECO:0007669"/>
    <property type="project" value="TreeGrafter"/>
</dbReference>
<dbReference type="InterPro" id="IPR000639">
    <property type="entry name" value="Epox_hydrolase-like"/>
</dbReference>
<dbReference type="PIRSF" id="PIRSF001112">
    <property type="entry name" value="Epoxide_hydrolase"/>
    <property type="match status" value="1"/>
</dbReference>
<comment type="similarity">
    <text evidence="1">Belongs to the peptidase S33 family.</text>
</comment>
<dbReference type="InterPro" id="IPR029058">
    <property type="entry name" value="AB_hydrolase_fold"/>
</dbReference>
<sequence length="378" mass="41738">MSDTAIRPFRVEIPQTALDDLADRLGRTVWPADLPGAGDSYGMSNDRVRDLVDRWRGEFDWRAVEARLNAHPQFVTEIDGEQIHFLHVRSSRPDATALVLTHGWPGSVLEYLDVIAPLTEPTDPDAPAFHVVVPSLPGFGFSGPTRGVGWNRFRIARAWAELMDRLGYDSYGAVGNDAGSMIAPELGRIAPERVLGVHVTQLFSFPSGDPAEFAGLSEADQAALGHLQWFYENKFSFNQVHSQQPQTLAFALADSPVGLLAWNAQLFDESLDADFILANVALYWFTGTAASAIRLYWEDAHAGDPPTEPTTAPTALAMFPGDFQSIRRFAERDHANIVRWTAYETDVDGRGDVGGHYAAHQATEVLITDIREFFASLR</sequence>
<evidence type="ECO:0000313" key="7">
    <source>
        <dbReference type="Proteomes" id="UP000198864"/>
    </source>
</evidence>
<dbReference type="Pfam" id="PF06441">
    <property type="entry name" value="EHN"/>
    <property type="match status" value="1"/>
</dbReference>
<dbReference type="RefSeq" id="WP_091396182.1">
    <property type="nucleotide sequence ID" value="NZ_FMCR01000001.1"/>
</dbReference>
<evidence type="ECO:0000256" key="3">
    <source>
        <dbReference type="ARBA" id="ARBA00022801"/>
    </source>
</evidence>
<dbReference type="Gene3D" id="3.40.50.1820">
    <property type="entry name" value="alpha/beta hydrolase"/>
    <property type="match status" value="1"/>
</dbReference>
<dbReference type="Proteomes" id="UP000198864">
    <property type="component" value="Unassembled WGS sequence"/>
</dbReference>
<organism evidence="6 7">
    <name type="scientific">Micromonospora saelicesensis</name>
    <dbReference type="NCBI Taxonomy" id="285676"/>
    <lineage>
        <taxon>Bacteria</taxon>
        <taxon>Bacillati</taxon>
        <taxon>Actinomycetota</taxon>
        <taxon>Actinomycetes</taxon>
        <taxon>Micromonosporales</taxon>
        <taxon>Micromonosporaceae</taxon>
        <taxon>Micromonospora</taxon>
    </lineage>
</organism>
<reference evidence="6 7" key="1">
    <citation type="submission" date="2016-06" db="EMBL/GenBank/DDBJ databases">
        <authorList>
            <person name="Kjaerup R.B."/>
            <person name="Dalgaard T.S."/>
            <person name="Juul-Madsen H.R."/>
        </authorList>
    </citation>
    <scope>NUCLEOTIDE SEQUENCE [LARGE SCALE GENOMIC DNA]</scope>
    <source>
        <strain evidence="6 7">DSM 44871</strain>
    </source>
</reference>
<evidence type="ECO:0000256" key="2">
    <source>
        <dbReference type="ARBA" id="ARBA00022797"/>
    </source>
</evidence>
<feature type="active site" description="Proton donor" evidence="4">
    <location>
        <position position="296"/>
    </location>
</feature>
<dbReference type="PANTHER" id="PTHR21661">
    <property type="entry name" value="EPOXIDE HYDROLASE 1-RELATED"/>
    <property type="match status" value="1"/>
</dbReference>
<gene>
    <name evidence="6" type="ORF">GA0070561_1589</name>
</gene>
<dbReference type="SUPFAM" id="SSF53474">
    <property type="entry name" value="alpha/beta-Hydrolases"/>
    <property type="match status" value="1"/>
</dbReference>
<dbReference type="STRING" id="285676.GA0070561_1589"/>
<feature type="active site" description="Nucleophile" evidence="4">
    <location>
        <position position="177"/>
    </location>
</feature>
<dbReference type="InterPro" id="IPR016292">
    <property type="entry name" value="Epoxide_hydrolase"/>
</dbReference>
<feature type="domain" description="Epoxide hydrolase N-terminal" evidence="5">
    <location>
        <begin position="6"/>
        <end position="111"/>
    </location>
</feature>
<name>A0A1C4V203_9ACTN</name>
<dbReference type="GO" id="GO:0097176">
    <property type="term" value="P:epoxide metabolic process"/>
    <property type="evidence" value="ECO:0007669"/>
    <property type="project" value="TreeGrafter"/>
</dbReference>
<evidence type="ECO:0000256" key="1">
    <source>
        <dbReference type="ARBA" id="ARBA00010088"/>
    </source>
</evidence>
<feature type="active site" description="Proton acceptor" evidence="4">
    <location>
        <position position="356"/>
    </location>
</feature>
<dbReference type="EMBL" id="FMCR01000001">
    <property type="protein sequence ID" value="SCE78032.1"/>
    <property type="molecule type" value="Genomic_DNA"/>
</dbReference>